<gene>
    <name evidence="4" type="ORF">TorRG33x02_092540</name>
</gene>
<dbReference type="Pfam" id="PF00280">
    <property type="entry name" value="potato_inhibit"/>
    <property type="match status" value="1"/>
</dbReference>
<keyword evidence="2" id="KW-0646">Protease inhibitor</keyword>
<dbReference type="InterPro" id="IPR036354">
    <property type="entry name" value="Prot_inh_pot1_sf"/>
</dbReference>
<dbReference type="GO" id="GO:0004867">
    <property type="term" value="F:serine-type endopeptidase inhibitor activity"/>
    <property type="evidence" value="ECO:0007669"/>
    <property type="project" value="UniProtKB-KW"/>
</dbReference>
<name>A0A2P5FB85_TREOI</name>
<protein>
    <submittedName>
        <fullName evidence="4">Proteinase inhibitor</fullName>
    </submittedName>
</protein>
<dbReference type="GO" id="GO:0009611">
    <property type="term" value="P:response to wounding"/>
    <property type="evidence" value="ECO:0007669"/>
    <property type="project" value="InterPro"/>
</dbReference>
<comment type="caution">
    <text evidence="4">The sequence shown here is derived from an EMBL/GenBank/DDBJ whole genome shotgun (WGS) entry which is preliminary data.</text>
</comment>
<dbReference type="InterPro" id="IPR000864">
    <property type="entry name" value="Prot_inh_pot1"/>
</dbReference>
<dbReference type="SUPFAM" id="SSF54654">
    <property type="entry name" value="CI-2 family of serine protease inhibitors"/>
    <property type="match status" value="1"/>
</dbReference>
<dbReference type="Gene3D" id="3.30.10.10">
    <property type="entry name" value="Trypsin Inhibitor V, subunit A"/>
    <property type="match status" value="1"/>
</dbReference>
<evidence type="ECO:0000313" key="5">
    <source>
        <dbReference type="Proteomes" id="UP000237000"/>
    </source>
</evidence>
<evidence type="ECO:0000256" key="2">
    <source>
        <dbReference type="ARBA" id="ARBA00022690"/>
    </source>
</evidence>
<comment type="similarity">
    <text evidence="1">Belongs to the protease inhibitor I13 (potato type I serine protease inhibitor) family.</text>
</comment>
<accession>A0A2P5FB85</accession>
<evidence type="ECO:0000256" key="3">
    <source>
        <dbReference type="ARBA" id="ARBA00022900"/>
    </source>
</evidence>
<sequence>MASPCPGKASWLELVGVSGEISAAQIGKENPNVNALVKLKGTPVTEDFNWNWVWDWVDTHRVVTSVPRVG</sequence>
<dbReference type="STRING" id="63057.A0A2P5FB85"/>
<keyword evidence="3" id="KW-0722">Serine protease inhibitor</keyword>
<organism evidence="4 5">
    <name type="scientific">Trema orientale</name>
    <name type="common">Charcoal tree</name>
    <name type="synonym">Celtis orientalis</name>
    <dbReference type="NCBI Taxonomy" id="63057"/>
    <lineage>
        <taxon>Eukaryota</taxon>
        <taxon>Viridiplantae</taxon>
        <taxon>Streptophyta</taxon>
        <taxon>Embryophyta</taxon>
        <taxon>Tracheophyta</taxon>
        <taxon>Spermatophyta</taxon>
        <taxon>Magnoliopsida</taxon>
        <taxon>eudicotyledons</taxon>
        <taxon>Gunneridae</taxon>
        <taxon>Pentapetalae</taxon>
        <taxon>rosids</taxon>
        <taxon>fabids</taxon>
        <taxon>Rosales</taxon>
        <taxon>Cannabaceae</taxon>
        <taxon>Trema</taxon>
    </lineage>
</organism>
<evidence type="ECO:0000256" key="1">
    <source>
        <dbReference type="ARBA" id="ARBA00008210"/>
    </source>
</evidence>
<dbReference type="PANTHER" id="PTHR33091:SF83">
    <property type="entry name" value="SERINE PROTEASE INHIBITOR, POTATO INHIBITOR I-TYPE FAMILY PROTEIN-RELATED"/>
    <property type="match status" value="1"/>
</dbReference>
<dbReference type="OrthoDB" id="1156922at2759"/>
<proteinExistence type="inferred from homology"/>
<dbReference type="EMBL" id="JXTC01000047">
    <property type="protein sequence ID" value="PON95055.1"/>
    <property type="molecule type" value="Genomic_DNA"/>
</dbReference>
<reference evidence="5" key="1">
    <citation type="submission" date="2016-06" db="EMBL/GenBank/DDBJ databases">
        <title>Parallel loss of symbiosis genes in relatives of nitrogen-fixing non-legume Parasponia.</title>
        <authorList>
            <person name="Van Velzen R."/>
            <person name="Holmer R."/>
            <person name="Bu F."/>
            <person name="Rutten L."/>
            <person name="Van Zeijl A."/>
            <person name="Liu W."/>
            <person name="Santuari L."/>
            <person name="Cao Q."/>
            <person name="Sharma T."/>
            <person name="Shen D."/>
            <person name="Roswanjaya Y."/>
            <person name="Wardhani T."/>
            <person name="Kalhor M.S."/>
            <person name="Jansen J."/>
            <person name="Van den Hoogen J."/>
            <person name="Gungor B."/>
            <person name="Hartog M."/>
            <person name="Hontelez J."/>
            <person name="Verver J."/>
            <person name="Yang W.-C."/>
            <person name="Schijlen E."/>
            <person name="Repin R."/>
            <person name="Schilthuizen M."/>
            <person name="Schranz E."/>
            <person name="Heidstra R."/>
            <person name="Miyata K."/>
            <person name="Fedorova E."/>
            <person name="Kohlen W."/>
            <person name="Bisseling T."/>
            <person name="Smit S."/>
            <person name="Geurts R."/>
        </authorList>
    </citation>
    <scope>NUCLEOTIDE SEQUENCE [LARGE SCALE GENOMIC DNA]</scope>
    <source>
        <strain evidence="5">cv. RG33-2</strain>
    </source>
</reference>
<dbReference type="Proteomes" id="UP000237000">
    <property type="component" value="Unassembled WGS sequence"/>
</dbReference>
<dbReference type="InParanoid" id="A0A2P5FB85"/>
<dbReference type="AlphaFoldDB" id="A0A2P5FB85"/>
<keyword evidence="5" id="KW-1185">Reference proteome</keyword>
<evidence type="ECO:0000313" key="4">
    <source>
        <dbReference type="EMBL" id="PON95055.1"/>
    </source>
</evidence>
<dbReference type="PANTHER" id="PTHR33091">
    <property type="entry name" value="PROTEIN, PUTATIVE, EXPRESSED-RELATED"/>
    <property type="match status" value="1"/>
</dbReference>